<comment type="subcellular location">
    <subcellularLocation>
        <location evidence="8">Cytoplasm</location>
    </subcellularLocation>
</comment>
<dbReference type="GO" id="GO:0015940">
    <property type="term" value="P:pantothenate biosynthetic process"/>
    <property type="evidence" value="ECO:0007669"/>
    <property type="project" value="UniProtKB-UniRule"/>
</dbReference>
<keyword evidence="3 8" id="KW-0436">Ligase</keyword>
<dbReference type="Gene3D" id="3.40.50.620">
    <property type="entry name" value="HUPs"/>
    <property type="match status" value="1"/>
</dbReference>
<comment type="similarity">
    <text evidence="2 8">Belongs to the pantothenate synthetase family.</text>
</comment>
<comment type="pathway">
    <text evidence="1 8">Cofactor biosynthesis; (R)-pantothenate biosynthesis; (R)-pantothenate from (R)-pantoate and beta-alanine: step 1/1.</text>
</comment>
<dbReference type="GO" id="GO:0005524">
    <property type="term" value="F:ATP binding"/>
    <property type="evidence" value="ECO:0007669"/>
    <property type="project" value="UniProtKB-KW"/>
</dbReference>
<dbReference type="SUPFAM" id="SSF52374">
    <property type="entry name" value="Nucleotidylyl transferase"/>
    <property type="match status" value="1"/>
</dbReference>
<sequence>MRLHEKRQDIEEDVARILKEKKSIGFVPTMGALHEGHIALVKNALANNDYVIVSIFVNPTQFNNSSDLVKYPRTLNSDLKLLSDTSPNLIVFAPAPIEVYGVNQSVLSYDFDGLEHVMEGEFRPGHFDGVGTVLKHLFQITSPTRAYFGEKDFQQLQIVRKLVSIENLPIKIIGCPIHRHLDGLAMSSRNKRLKDVEKENASLIYSVLQEVKSHFGTKSVDELKDLVAERFKNNAFFKLEYFQIADSNTLQPILERKNDCKYRAFIAVFAGEVRLIDNIALN</sequence>
<proteinExistence type="inferred from homology"/>
<evidence type="ECO:0000313" key="9">
    <source>
        <dbReference type="EMBL" id="TYP77086.1"/>
    </source>
</evidence>
<dbReference type="EMBL" id="VNHU01000001">
    <property type="protein sequence ID" value="TYP77086.1"/>
    <property type="molecule type" value="Genomic_DNA"/>
</dbReference>
<feature type="active site" description="Proton donor" evidence="8">
    <location>
        <position position="37"/>
    </location>
</feature>
<gene>
    <name evidence="8" type="primary">panC</name>
    <name evidence="9" type="ORF">BD809_101234</name>
</gene>
<name>A0A5S5CFL2_9FLAO</name>
<dbReference type="UniPathway" id="UPA00028">
    <property type="reaction ID" value="UER00005"/>
</dbReference>
<dbReference type="Pfam" id="PF02569">
    <property type="entry name" value="Pantoate_ligase"/>
    <property type="match status" value="1"/>
</dbReference>
<comment type="subunit">
    <text evidence="8">Homodimer.</text>
</comment>
<dbReference type="Proteomes" id="UP000324376">
    <property type="component" value="Unassembled WGS sequence"/>
</dbReference>
<dbReference type="GO" id="GO:0004592">
    <property type="term" value="F:pantoate-beta-alanine ligase activity"/>
    <property type="evidence" value="ECO:0007669"/>
    <property type="project" value="UniProtKB-UniRule"/>
</dbReference>
<evidence type="ECO:0000313" key="10">
    <source>
        <dbReference type="Proteomes" id="UP000324376"/>
    </source>
</evidence>
<evidence type="ECO:0000256" key="5">
    <source>
        <dbReference type="ARBA" id="ARBA00022741"/>
    </source>
</evidence>
<evidence type="ECO:0000256" key="4">
    <source>
        <dbReference type="ARBA" id="ARBA00022655"/>
    </source>
</evidence>
<evidence type="ECO:0000256" key="3">
    <source>
        <dbReference type="ARBA" id="ARBA00022598"/>
    </source>
</evidence>
<dbReference type="NCBIfam" id="TIGR00125">
    <property type="entry name" value="cyt_tran_rel"/>
    <property type="match status" value="1"/>
</dbReference>
<evidence type="ECO:0000256" key="8">
    <source>
        <dbReference type="HAMAP-Rule" id="MF_00158"/>
    </source>
</evidence>
<comment type="miscellaneous">
    <text evidence="8">The reaction proceeds by a bi uni uni bi ping pong mechanism.</text>
</comment>
<dbReference type="NCBIfam" id="TIGR00018">
    <property type="entry name" value="panC"/>
    <property type="match status" value="1"/>
</dbReference>
<dbReference type="Gene3D" id="3.30.1300.10">
    <property type="entry name" value="Pantoate-beta-alanine ligase, C-terminal domain"/>
    <property type="match status" value="1"/>
</dbReference>
<dbReference type="InterPro" id="IPR003721">
    <property type="entry name" value="Pantoate_ligase"/>
</dbReference>
<feature type="binding site" evidence="8">
    <location>
        <position position="61"/>
    </location>
    <ligand>
        <name>(R)-pantoate</name>
        <dbReference type="ChEBI" id="CHEBI:15980"/>
    </ligand>
</feature>
<accession>A0A5S5CFL2</accession>
<feature type="binding site" evidence="8">
    <location>
        <position position="155"/>
    </location>
    <ligand>
        <name>(R)-pantoate</name>
        <dbReference type="ChEBI" id="CHEBI:15980"/>
    </ligand>
</feature>
<protein>
    <recommendedName>
        <fullName evidence="8">Pantothenate synthetase</fullName>
        <shortName evidence="8">PS</shortName>
        <ecNumber evidence="8">6.3.2.1</ecNumber>
    </recommendedName>
    <alternativeName>
        <fullName evidence="8">Pantoate--beta-alanine ligase</fullName>
    </alternativeName>
    <alternativeName>
        <fullName evidence="8">Pantoate-activating enzyme</fullName>
    </alternativeName>
</protein>
<feature type="binding site" evidence="8">
    <location>
        <begin position="30"/>
        <end position="37"/>
    </location>
    <ligand>
        <name>ATP</name>
        <dbReference type="ChEBI" id="CHEBI:30616"/>
    </ligand>
</feature>
<dbReference type="HAMAP" id="MF_00158">
    <property type="entry name" value="PanC"/>
    <property type="match status" value="1"/>
</dbReference>
<comment type="caution">
    <text evidence="9">The sequence shown here is derived from an EMBL/GenBank/DDBJ whole genome shotgun (WGS) entry which is preliminary data.</text>
</comment>
<evidence type="ECO:0000256" key="6">
    <source>
        <dbReference type="ARBA" id="ARBA00022840"/>
    </source>
</evidence>
<dbReference type="PANTHER" id="PTHR21299">
    <property type="entry name" value="CYTIDYLATE KINASE/PANTOATE-BETA-ALANINE LIGASE"/>
    <property type="match status" value="1"/>
</dbReference>
<evidence type="ECO:0000256" key="7">
    <source>
        <dbReference type="ARBA" id="ARBA00048258"/>
    </source>
</evidence>
<dbReference type="OrthoDB" id="9773087at2"/>
<keyword evidence="4 8" id="KW-0566">Pantothenate biosynthesis</keyword>
<organism evidence="9 10">
    <name type="scientific">Aquimarina intermedia</name>
    <dbReference type="NCBI Taxonomy" id="350814"/>
    <lineage>
        <taxon>Bacteria</taxon>
        <taxon>Pseudomonadati</taxon>
        <taxon>Bacteroidota</taxon>
        <taxon>Flavobacteriia</taxon>
        <taxon>Flavobacteriales</taxon>
        <taxon>Flavobacteriaceae</taxon>
        <taxon>Aquimarina</taxon>
    </lineage>
</organism>
<dbReference type="InterPro" id="IPR014729">
    <property type="entry name" value="Rossmann-like_a/b/a_fold"/>
</dbReference>
<feature type="binding site" evidence="8">
    <location>
        <position position="61"/>
    </location>
    <ligand>
        <name>beta-alanine</name>
        <dbReference type="ChEBI" id="CHEBI:57966"/>
    </ligand>
</feature>
<comment type="catalytic activity">
    <reaction evidence="7 8">
        <text>(R)-pantoate + beta-alanine + ATP = (R)-pantothenate + AMP + diphosphate + H(+)</text>
        <dbReference type="Rhea" id="RHEA:10912"/>
        <dbReference type="ChEBI" id="CHEBI:15378"/>
        <dbReference type="ChEBI" id="CHEBI:15980"/>
        <dbReference type="ChEBI" id="CHEBI:29032"/>
        <dbReference type="ChEBI" id="CHEBI:30616"/>
        <dbReference type="ChEBI" id="CHEBI:33019"/>
        <dbReference type="ChEBI" id="CHEBI:57966"/>
        <dbReference type="ChEBI" id="CHEBI:456215"/>
        <dbReference type="EC" id="6.3.2.1"/>
    </reaction>
</comment>
<dbReference type="EC" id="6.3.2.1" evidence="8"/>
<keyword evidence="8" id="KW-0963">Cytoplasm</keyword>
<keyword evidence="6 8" id="KW-0067">ATP-binding</keyword>
<evidence type="ECO:0000256" key="2">
    <source>
        <dbReference type="ARBA" id="ARBA00009256"/>
    </source>
</evidence>
<comment type="caution">
    <text evidence="8">Lacks conserved residue(s) required for the propagation of feature annotation.</text>
</comment>
<keyword evidence="10" id="KW-1185">Reference proteome</keyword>
<comment type="function">
    <text evidence="8">Catalyzes the condensation of pantoate with beta-alanine in an ATP-dependent reaction via a pantoyl-adenylate intermediate.</text>
</comment>
<dbReference type="PANTHER" id="PTHR21299:SF1">
    <property type="entry name" value="PANTOATE--BETA-ALANINE LIGASE"/>
    <property type="match status" value="1"/>
</dbReference>
<keyword evidence="5 8" id="KW-0547">Nucleotide-binding</keyword>
<dbReference type="InterPro" id="IPR042176">
    <property type="entry name" value="Pantoate_ligase_C"/>
</dbReference>
<dbReference type="RefSeq" id="WP_148781111.1">
    <property type="nucleotide sequence ID" value="NZ_VNHU01000001.1"/>
</dbReference>
<feature type="binding site" evidence="8">
    <location>
        <begin position="186"/>
        <end position="189"/>
    </location>
    <ligand>
        <name>ATP</name>
        <dbReference type="ChEBI" id="CHEBI:30616"/>
    </ligand>
</feature>
<dbReference type="GO" id="GO:0005829">
    <property type="term" value="C:cytosol"/>
    <property type="evidence" value="ECO:0007669"/>
    <property type="project" value="TreeGrafter"/>
</dbReference>
<dbReference type="InterPro" id="IPR004821">
    <property type="entry name" value="Cyt_trans-like"/>
</dbReference>
<dbReference type="AlphaFoldDB" id="A0A5S5CFL2"/>
<reference evidence="9 10" key="1">
    <citation type="submission" date="2019-07" db="EMBL/GenBank/DDBJ databases">
        <title>Genomic Encyclopedia of Archaeal and Bacterial Type Strains, Phase II (KMG-II): from individual species to whole genera.</title>
        <authorList>
            <person name="Goeker M."/>
        </authorList>
    </citation>
    <scope>NUCLEOTIDE SEQUENCE [LARGE SCALE GENOMIC DNA]</scope>
    <source>
        <strain evidence="9 10">DSM 17527</strain>
    </source>
</reference>
<evidence type="ECO:0000256" key="1">
    <source>
        <dbReference type="ARBA" id="ARBA00004990"/>
    </source>
</evidence>
<feature type="binding site" evidence="8">
    <location>
        <begin position="149"/>
        <end position="152"/>
    </location>
    <ligand>
        <name>ATP</name>
        <dbReference type="ChEBI" id="CHEBI:30616"/>
    </ligand>
</feature>